<evidence type="ECO:0000313" key="3">
    <source>
        <dbReference type="Proteomes" id="UP000565441"/>
    </source>
</evidence>
<dbReference type="AlphaFoldDB" id="A0A8H5M3Q0"/>
<feature type="compositionally biased region" description="Pro residues" evidence="1">
    <location>
        <begin position="284"/>
        <end position="297"/>
    </location>
</feature>
<sequence length="362" mass="40217">MQDAQHEWMCEVYLPTLAERMTFSQPPTDDPSIPCHRSVLTRSLPVIMTDNFSVNPDLRIILKGRDEVYRIQNDCHEVEYILSLEQLHLIIAYEAAIRVANARGTPYPEEIPGGFVRLQRDYDREPLMRHNGFSVYQDDRWVSPPGDAPSYLDFAVPLRRNLDDGVKDKKTIYKLEQRIKGYEQDAMTRANAAERRDDAIATRRALKELGQSARPSYSGRARGNARGRSQRSLSPAASVMTACTYRDRWYDSPPRRLPSRSRSPAPGFPGPPTPDNMDVDVPPRVSPDPPVPAPTPEPTTTKVADSIPVPVPTTTGTPDDAPTAMKPTPAAVGTPKSLKALGRIPKKKTGANTAPAEETVKE</sequence>
<comment type="caution">
    <text evidence="2">The sequence shown here is derived from an EMBL/GenBank/DDBJ whole genome shotgun (WGS) entry which is preliminary data.</text>
</comment>
<reference evidence="2 3" key="1">
    <citation type="journal article" date="2020" name="ISME J.">
        <title>Uncovering the hidden diversity of litter-decomposition mechanisms in mushroom-forming fungi.</title>
        <authorList>
            <person name="Floudas D."/>
            <person name="Bentzer J."/>
            <person name="Ahren D."/>
            <person name="Johansson T."/>
            <person name="Persson P."/>
            <person name="Tunlid A."/>
        </authorList>
    </citation>
    <scope>NUCLEOTIDE SEQUENCE [LARGE SCALE GENOMIC DNA]</scope>
    <source>
        <strain evidence="2 3">CBS 661.87</strain>
    </source>
</reference>
<name>A0A8H5M3Q0_9AGAR</name>
<feature type="compositionally biased region" description="Low complexity" evidence="1">
    <location>
        <begin position="312"/>
        <end position="324"/>
    </location>
</feature>
<dbReference type="EMBL" id="JAACJP010000014">
    <property type="protein sequence ID" value="KAF5380120.1"/>
    <property type="molecule type" value="Genomic_DNA"/>
</dbReference>
<gene>
    <name evidence="2" type="ORF">D9615_006280</name>
</gene>
<organism evidence="2 3">
    <name type="scientific">Tricholomella constricta</name>
    <dbReference type="NCBI Taxonomy" id="117010"/>
    <lineage>
        <taxon>Eukaryota</taxon>
        <taxon>Fungi</taxon>
        <taxon>Dikarya</taxon>
        <taxon>Basidiomycota</taxon>
        <taxon>Agaricomycotina</taxon>
        <taxon>Agaricomycetes</taxon>
        <taxon>Agaricomycetidae</taxon>
        <taxon>Agaricales</taxon>
        <taxon>Tricholomatineae</taxon>
        <taxon>Lyophyllaceae</taxon>
        <taxon>Tricholomella</taxon>
    </lineage>
</organism>
<proteinExistence type="predicted"/>
<keyword evidence="3" id="KW-1185">Reference proteome</keyword>
<evidence type="ECO:0000256" key="1">
    <source>
        <dbReference type="SAM" id="MobiDB-lite"/>
    </source>
</evidence>
<accession>A0A8H5M3Q0</accession>
<evidence type="ECO:0000313" key="2">
    <source>
        <dbReference type="EMBL" id="KAF5380120.1"/>
    </source>
</evidence>
<dbReference type="Proteomes" id="UP000565441">
    <property type="component" value="Unassembled WGS sequence"/>
</dbReference>
<feature type="region of interest" description="Disordered" evidence="1">
    <location>
        <begin position="207"/>
        <end position="362"/>
    </location>
</feature>
<protein>
    <submittedName>
        <fullName evidence="2">Uncharacterized protein</fullName>
    </submittedName>
</protein>
<feature type="compositionally biased region" description="Basic and acidic residues" evidence="1">
    <location>
        <begin position="245"/>
        <end position="254"/>
    </location>
</feature>